<dbReference type="Proteomes" id="UP000612808">
    <property type="component" value="Unassembled WGS sequence"/>
</dbReference>
<comment type="caution">
    <text evidence="1">The sequence shown here is derived from an EMBL/GenBank/DDBJ whole genome shotgun (WGS) entry which is preliminary data.</text>
</comment>
<dbReference type="EMBL" id="BOMB01000024">
    <property type="protein sequence ID" value="GID13556.1"/>
    <property type="molecule type" value="Genomic_DNA"/>
</dbReference>
<name>A0A8J3J0I8_9ACTN</name>
<proteinExistence type="predicted"/>
<dbReference type="RefSeq" id="WP_203660683.1">
    <property type="nucleotide sequence ID" value="NZ_BAAAZM010000011.1"/>
</dbReference>
<gene>
    <name evidence="1" type="ORF">Aru02nite_44450</name>
</gene>
<keyword evidence="2" id="KW-1185">Reference proteome</keyword>
<protein>
    <submittedName>
        <fullName evidence="1">Uncharacterized protein</fullName>
    </submittedName>
</protein>
<organism evidence="1 2">
    <name type="scientific">Actinocatenispora rupis</name>
    <dbReference type="NCBI Taxonomy" id="519421"/>
    <lineage>
        <taxon>Bacteria</taxon>
        <taxon>Bacillati</taxon>
        <taxon>Actinomycetota</taxon>
        <taxon>Actinomycetes</taxon>
        <taxon>Micromonosporales</taxon>
        <taxon>Micromonosporaceae</taxon>
        <taxon>Actinocatenispora</taxon>
    </lineage>
</organism>
<reference evidence="1" key="1">
    <citation type="submission" date="2021-01" db="EMBL/GenBank/DDBJ databases">
        <title>Whole genome shotgun sequence of Actinocatenispora rupis NBRC 107355.</title>
        <authorList>
            <person name="Komaki H."/>
            <person name="Tamura T."/>
        </authorList>
    </citation>
    <scope>NUCLEOTIDE SEQUENCE</scope>
    <source>
        <strain evidence="1">NBRC 107355</strain>
    </source>
</reference>
<dbReference type="AlphaFoldDB" id="A0A8J3J0I8"/>
<sequence>MEYLLARSVAEARLYLLLHPCERCGEVEFEPDAAPGADGDQLLVRYAGNCPNCGVRREFAFRMLDEDPAADGAGVVFGGERTSALIDPGEWLWFADRLAASVPADTGGLPPSDREAAIEDLRTAAAAVDEALKFLPAGGDLVPFSAFVSDRGRAVYAEEPSRFRRVRLENSRDELRRLADEAAGSGAGTRAAAAAVAEAAALADAPEREAGSPADFRVAEVFDAKAPDGSAVMSPSHERIADAAERERLLAYLRGAPVAILVPNRDTDRFQPERGQAVPMSFRTDGTWVWSEELAYYLEHYAFAPEPDLQLHIAAHGYQVPEVPADVLLAASLVFGEPGQ</sequence>
<evidence type="ECO:0000313" key="2">
    <source>
        <dbReference type="Proteomes" id="UP000612808"/>
    </source>
</evidence>
<accession>A0A8J3J0I8</accession>
<evidence type="ECO:0000313" key="1">
    <source>
        <dbReference type="EMBL" id="GID13556.1"/>
    </source>
</evidence>